<dbReference type="GO" id="GO:0000786">
    <property type="term" value="C:nucleosome"/>
    <property type="evidence" value="ECO:0007669"/>
    <property type="project" value="InterPro"/>
</dbReference>
<accession>A0A6G0X1W2</accession>
<keyword evidence="2" id="KW-0238">DNA-binding</keyword>
<keyword evidence="6" id="KW-1185">Reference proteome</keyword>
<evidence type="ECO:0000313" key="5">
    <source>
        <dbReference type="EMBL" id="KAF0733853.1"/>
    </source>
</evidence>
<evidence type="ECO:0000256" key="1">
    <source>
        <dbReference type="ARBA" id="ARBA00004123"/>
    </source>
</evidence>
<dbReference type="GO" id="GO:0030527">
    <property type="term" value="F:structural constituent of chromatin"/>
    <property type="evidence" value="ECO:0007669"/>
    <property type="project" value="InterPro"/>
</dbReference>
<dbReference type="Proteomes" id="UP000481153">
    <property type="component" value="Unassembled WGS sequence"/>
</dbReference>
<gene>
    <name evidence="5" type="ORF">Ae201684_009413</name>
</gene>
<keyword evidence="3" id="KW-0539">Nucleus</keyword>
<dbReference type="EMBL" id="VJMJ01000119">
    <property type="protein sequence ID" value="KAF0733853.1"/>
    <property type="molecule type" value="Genomic_DNA"/>
</dbReference>
<dbReference type="GO" id="GO:0003677">
    <property type="term" value="F:DNA binding"/>
    <property type="evidence" value="ECO:0007669"/>
    <property type="project" value="UniProtKB-KW"/>
</dbReference>
<organism evidence="5 6">
    <name type="scientific">Aphanomyces euteiches</name>
    <dbReference type="NCBI Taxonomy" id="100861"/>
    <lineage>
        <taxon>Eukaryota</taxon>
        <taxon>Sar</taxon>
        <taxon>Stramenopiles</taxon>
        <taxon>Oomycota</taxon>
        <taxon>Saprolegniomycetes</taxon>
        <taxon>Saprolegniales</taxon>
        <taxon>Verrucalvaceae</taxon>
        <taxon>Aphanomyces</taxon>
    </lineage>
</organism>
<evidence type="ECO:0000313" key="6">
    <source>
        <dbReference type="Proteomes" id="UP000481153"/>
    </source>
</evidence>
<evidence type="ECO:0000256" key="3">
    <source>
        <dbReference type="ARBA" id="ARBA00023242"/>
    </source>
</evidence>
<dbReference type="VEuPathDB" id="FungiDB:AeMF1_009553"/>
<comment type="subcellular location">
    <subcellularLocation>
        <location evidence="1">Nucleus</location>
    </subcellularLocation>
</comment>
<dbReference type="GO" id="GO:0005634">
    <property type="term" value="C:nucleus"/>
    <property type="evidence" value="ECO:0007669"/>
    <property type="project" value="UniProtKB-SubCell"/>
</dbReference>
<evidence type="ECO:0000256" key="4">
    <source>
        <dbReference type="SAM" id="MobiDB-lite"/>
    </source>
</evidence>
<sequence>MARTKQTARKSTGGKAPRKQLQVQAQTKPIDGEIRSEIELEGASDNNEITIEEQLALADDRASVLSTLSPKSPEYLYFHAIQLIHELNVNGPATEEDIRTILKHADELESNGGYKRAKRIRLRLHLLLLEKGHSSAQKYFTEALELDFNASRPTEVKSTFDATSPMKPNQLRYEHF</sequence>
<dbReference type="PROSITE" id="PS00322">
    <property type="entry name" value="HISTONE_H3_1"/>
    <property type="match status" value="1"/>
</dbReference>
<protein>
    <submittedName>
        <fullName evidence="5">Uncharacterized protein</fullName>
    </submittedName>
</protein>
<dbReference type="InterPro" id="IPR000164">
    <property type="entry name" value="Histone_H3/CENP-A"/>
</dbReference>
<dbReference type="AlphaFoldDB" id="A0A6G0X1W2"/>
<dbReference type="PRINTS" id="PR00622">
    <property type="entry name" value="HISTONEH3"/>
</dbReference>
<comment type="caution">
    <text evidence="5">The sequence shown here is derived from an EMBL/GenBank/DDBJ whole genome shotgun (WGS) entry which is preliminary data.</text>
</comment>
<evidence type="ECO:0000256" key="2">
    <source>
        <dbReference type="ARBA" id="ARBA00023125"/>
    </source>
</evidence>
<name>A0A6G0X1W2_9STRA</name>
<reference evidence="5 6" key="1">
    <citation type="submission" date="2019-07" db="EMBL/GenBank/DDBJ databases">
        <title>Genomics analysis of Aphanomyces spp. identifies a new class of oomycete effector associated with host adaptation.</title>
        <authorList>
            <person name="Gaulin E."/>
        </authorList>
    </citation>
    <scope>NUCLEOTIDE SEQUENCE [LARGE SCALE GENOMIC DNA]</scope>
    <source>
        <strain evidence="5 6">ATCC 201684</strain>
    </source>
</reference>
<proteinExistence type="predicted"/>
<feature type="region of interest" description="Disordered" evidence="4">
    <location>
        <begin position="1"/>
        <end position="29"/>
    </location>
</feature>